<evidence type="ECO:0000313" key="4">
    <source>
        <dbReference type="EMBL" id="PSK85315.1"/>
    </source>
</evidence>
<dbReference type="GO" id="GO:0016747">
    <property type="term" value="F:acyltransferase activity, transferring groups other than amino-acyl groups"/>
    <property type="evidence" value="ECO:0007669"/>
    <property type="project" value="InterPro"/>
</dbReference>
<evidence type="ECO:0000256" key="1">
    <source>
        <dbReference type="SAM" id="MobiDB-lite"/>
    </source>
</evidence>
<dbReference type="Gene3D" id="3.40.630.30">
    <property type="match status" value="1"/>
</dbReference>
<dbReference type="InterPro" id="IPR039968">
    <property type="entry name" value="BcerS-like"/>
</dbReference>
<gene>
    <name evidence="4" type="ORF">CLV93_101268</name>
    <name evidence="3" type="ORF">JCM18694_01810</name>
</gene>
<dbReference type="Pfam" id="PF00583">
    <property type="entry name" value="Acetyltransf_1"/>
    <property type="match status" value="1"/>
</dbReference>
<name>A0A2P8CK41_9BACT</name>
<dbReference type="InterPro" id="IPR016181">
    <property type="entry name" value="Acyl_CoA_acyltransferase"/>
</dbReference>
<evidence type="ECO:0000313" key="3">
    <source>
        <dbReference type="EMBL" id="GET19935.1"/>
    </source>
</evidence>
<reference evidence="3 6" key="2">
    <citation type="submission" date="2019-10" db="EMBL/GenBank/DDBJ databases">
        <title>Prolixibacter strains distinguished by the presence of nitrate reductase genes were adept at nitrate-dependent anaerobic corrosion of metallic iron and carbon steel.</title>
        <authorList>
            <person name="Iino T."/>
            <person name="Shono N."/>
            <person name="Ito K."/>
            <person name="Nakamura R."/>
            <person name="Sueoka K."/>
            <person name="Harayama S."/>
            <person name="Ohkuma M."/>
        </authorList>
    </citation>
    <scope>NUCLEOTIDE SEQUENCE [LARGE SCALE GENOMIC DNA]</scope>
    <source>
        <strain evidence="3 6">MIC1-1</strain>
    </source>
</reference>
<reference evidence="4 5" key="1">
    <citation type="submission" date="2018-03" db="EMBL/GenBank/DDBJ databases">
        <title>Genomic Encyclopedia of Archaeal and Bacterial Type Strains, Phase II (KMG-II): from individual species to whole genera.</title>
        <authorList>
            <person name="Goeker M."/>
        </authorList>
    </citation>
    <scope>NUCLEOTIDE SEQUENCE [LARGE SCALE GENOMIC DNA]</scope>
    <source>
        <strain evidence="4 5">DSM 27267</strain>
    </source>
</reference>
<dbReference type="RefSeq" id="WP_106540368.1">
    <property type="nucleotide sequence ID" value="NZ_BLAU01000001.1"/>
</dbReference>
<dbReference type="Proteomes" id="UP000240621">
    <property type="component" value="Unassembled WGS sequence"/>
</dbReference>
<dbReference type="EMBL" id="PYGC01000001">
    <property type="protein sequence ID" value="PSK85315.1"/>
    <property type="molecule type" value="Genomic_DNA"/>
</dbReference>
<keyword evidence="6" id="KW-1185">Reference proteome</keyword>
<dbReference type="AlphaFoldDB" id="A0A2P8CK41"/>
<dbReference type="PROSITE" id="PS51186">
    <property type="entry name" value="GNAT"/>
    <property type="match status" value="1"/>
</dbReference>
<feature type="domain" description="N-acetyltransferase" evidence="2">
    <location>
        <begin position="202"/>
        <end position="374"/>
    </location>
</feature>
<proteinExistence type="predicted"/>
<sequence>MQVREVKDKQTRKLFHQVAHEVYRGDENWAPPLEVMIDNTFDPEKNAFYKNGDGTRWILTDDDGRLLGRVGAFINGNKAYTFQQPTGGMGYFECVEEQEAAFLLFETAKNWLKERGMEAMDGPVNFGENLMNWGLLVDGFQPQAFGMPYHKPYYRDFFEAYGFKVYFEQYSYHLNHKDPFPERFWKIAGWVAQKPNFHFEHVRFSNIEKYIQDFVKIYDQAWARHDNHQSVDLDDIRGMVRLARFIADEEFLWFAYHNDEPVAFFGMIPDWNQILVKLDGKVNLKNVLKFWYYKKKKTITRTRILIMGVVPKFQGSGLESAIFWHLDKVMKRKHWYNEIEMSWVGDFNPKMVAMYKSVGGVHAKTHYTMRYLFDPNQPFERAPKLMKDVRLLREERKNKEKSDTAETEKED</sequence>
<evidence type="ECO:0000313" key="6">
    <source>
        <dbReference type="Proteomes" id="UP000396862"/>
    </source>
</evidence>
<keyword evidence="4" id="KW-0808">Transferase</keyword>
<dbReference type="PANTHER" id="PTHR41368">
    <property type="entry name" value="PROTEIN YGHO"/>
    <property type="match status" value="1"/>
</dbReference>
<organism evidence="4 5">
    <name type="scientific">Prolixibacter denitrificans</name>
    <dbReference type="NCBI Taxonomy" id="1541063"/>
    <lineage>
        <taxon>Bacteria</taxon>
        <taxon>Pseudomonadati</taxon>
        <taxon>Bacteroidota</taxon>
        <taxon>Bacteroidia</taxon>
        <taxon>Marinilabiliales</taxon>
        <taxon>Prolixibacteraceae</taxon>
        <taxon>Prolixibacter</taxon>
    </lineage>
</organism>
<accession>A0A2P8CK41</accession>
<feature type="region of interest" description="Disordered" evidence="1">
    <location>
        <begin position="391"/>
        <end position="411"/>
    </location>
</feature>
<dbReference type="InterPro" id="IPR000182">
    <property type="entry name" value="GNAT_dom"/>
</dbReference>
<dbReference type="OrthoDB" id="9806005at2"/>
<comment type="caution">
    <text evidence="4">The sequence shown here is derived from an EMBL/GenBank/DDBJ whole genome shotgun (WGS) entry which is preliminary data.</text>
</comment>
<dbReference type="SUPFAM" id="SSF55729">
    <property type="entry name" value="Acyl-CoA N-acyltransferases (Nat)"/>
    <property type="match status" value="1"/>
</dbReference>
<protein>
    <submittedName>
        <fullName evidence="4">Acetyltransferase (GNAT) family protein</fullName>
    </submittedName>
</protein>
<dbReference type="EMBL" id="BLAU01000001">
    <property type="protein sequence ID" value="GET19935.1"/>
    <property type="molecule type" value="Genomic_DNA"/>
</dbReference>
<dbReference type="PANTHER" id="PTHR41368:SF1">
    <property type="entry name" value="PROTEIN YGHO"/>
    <property type="match status" value="1"/>
</dbReference>
<evidence type="ECO:0000259" key="2">
    <source>
        <dbReference type="PROSITE" id="PS51186"/>
    </source>
</evidence>
<dbReference type="Proteomes" id="UP000396862">
    <property type="component" value="Unassembled WGS sequence"/>
</dbReference>
<evidence type="ECO:0000313" key="5">
    <source>
        <dbReference type="Proteomes" id="UP000240621"/>
    </source>
</evidence>